<dbReference type="InterPro" id="IPR026634">
    <property type="entry name" value="TPST-like"/>
</dbReference>
<dbReference type="InterPro" id="IPR027417">
    <property type="entry name" value="P-loop_NTPase"/>
</dbReference>
<dbReference type="EMBL" id="CADCVH010000102">
    <property type="protein sequence ID" value="CAA9469880.1"/>
    <property type="molecule type" value="Genomic_DNA"/>
</dbReference>
<sequence>MIAQLDPLYLKTRPAKAVSRLVSYALFEGRPITTRGQWINPLVFAHFALEMRLPQLKRIEKPIFVVGTGRSGSTILGVLMSMHRDVGFLNEPKAMWHAAYPRADVFGQHWKGPARYPLGEEDASKEVRQRMRRLFGAYSRAVAAKRVVDKHPELVFRIPFVRAIFPDARFVFLVRNGWDTCRSIDGWSKRKGTQENGETHDWWGTDNRKWRLMLEQLVPREESLAHVEREVRGLDRHVDMAAVEWIITMREGLRQQRSNGSGIHLIRYESLVDHPRRELSSLLDFCELPHDEVFFRFAEQKVSPVPSGGPFDLHPAIRSPFEETMRLLGYQHASP</sequence>
<reference evidence="2" key="1">
    <citation type="submission" date="2020-02" db="EMBL/GenBank/DDBJ databases">
        <authorList>
            <person name="Meier V. D."/>
        </authorList>
    </citation>
    <scope>NUCLEOTIDE SEQUENCE</scope>
    <source>
        <strain evidence="2">AVDCRST_MAG02</strain>
    </source>
</reference>
<evidence type="ECO:0000256" key="1">
    <source>
        <dbReference type="ARBA" id="ARBA00022679"/>
    </source>
</evidence>
<protein>
    <recommendedName>
        <fullName evidence="3">Sulfotransferase</fullName>
    </recommendedName>
</protein>
<dbReference type="GO" id="GO:0008476">
    <property type="term" value="F:protein-tyrosine sulfotransferase activity"/>
    <property type="evidence" value="ECO:0007669"/>
    <property type="project" value="InterPro"/>
</dbReference>
<dbReference type="Gene3D" id="3.40.50.300">
    <property type="entry name" value="P-loop containing nucleotide triphosphate hydrolases"/>
    <property type="match status" value="1"/>
</dbReference>
<evidence type="ECO:0008006" key="3">
    <source>
        <dbReference type="Google" id="ProtNLM"/>
    </source>
</evidence>
<dbReference type="Pfam" id="PF13469">
    <property type="entry name" value="Sulfotransfer_3"/>
    <property type="match status" value="1"/>
</dbReference>
<proteinExistence type="predicted"/>
<dbReference type="PANTHER" id="PTHR12788:SF10">
    <property type="entry name" value="PROTEIN-TYROSINE SULFOTRANSFERASE"/>
    <property type="match status" value="1"/>
</dbReference>
<gene>
    <name evidence="2" type="ORF">AVDCRST_MAG02-3990</name>
</gene>
<dbReference type="SUPFAM" id="SSF52540">
    <property type="entry name" value="P-loop containing nucleoside triphosphate hydrolases"/>
    <property type="match status" value="1"/>
</dbReference>
<dbReference type="AlphaFoldDB" id="A0A6J4RM55"/>
<keyword evidence="1" id="KW-0808">Transferase</keyword>
<name>A0A6J4RM55_9ACTN</name>
<organism evidence="2">
    <name type="scientific">uncultured Rubrobacteraceae bacterium</name>
    <dbReference type="NCBI Taxonomy" id="349277"/>
    <lineage>
        <taxon>Bacteria</taxon>
        <taxon>Bacillati</taxon>
        <taxon>Actinomycetota</taxon>
        <taxon>Rubrobacteria</taxon>
        <taxon>Rubrobacterales</taxon>
        <taxon>Rubrobacteraceae</taxon>
        <taxon>environmental samples</taxon>
    </lineage>
</organism>
<accession>A0A6J4RM55</accession>
<dbReference type="PANTHER" id="PTHR12788">
    <property type="entry name" value="PROTEIN-TYROSINE SULFOTRANSFERASE 2"/>
    <property type="match status" value="1"/>
</dbReference>
<evidence type="ECO:0000313" key="2">
    <source>
        <dbReference type="EMBL" id="CAA9469880.1"/>
    </source>
</evidence>